<dbReference type="RefSeq" id="WP_061141288.1">
    <property type="nucleotide sequence ID" value="NZ_LNNH01000012.1"/>
</dbReference>
<evidence type="ECO:0000256" key="3">
    <source>
        <dbReference type="ARBA" id="ARBA00022692"/>
    </source>
</evidence>
<feature type="transmembrane region" description="Helical" evidence="8">
    <location>
        <begin position="71"/>
        <end position="89"/>
    </location>
</feature>
<comment type="similarity">
    <text evidence="8">Belongs to the MntP (TC 9.B.29) family.</text>
</comment>
<evidence type="ECO:0000313" key="9">
    <source>
        <dbReference type="EMBL" id="KWW20932.1"/>
    </source>
</evidence>
<dbReference type="AlphaFoldDB" id="A0A109MZY5"/>
<dbReference type="GO" id="GO:0005886">
    <property type="term" value="C:plasma membrane"/>
    <property type="evidence" value="ECO:0007669"/>
    <property type="project" value="UniProtKB-SubCell"/>
</dbReference>
<reference evidence="9 10" key="1">
    <citation type="submission" date="2015-11" db="EMBL/GenBank/DDBJ databases">
        <title>Genome Sequence of Bacillus simplex strain VanAntwerpen2.</title>
        <authorList>
            <person name="Couger M.B."/>
        </authorList>
    </citation>
    <scope>NUCLEOTIDE SEQUENCE [LARGE SCALE GENOMIC DNA]</scope>
    <source>
        <strain evidence="9 10">VanAntwerpen02</strain>
    </source>
</reference>
<gene>
    <name evidence="8" type="primary">mntP</name>
    <name evidence="9" type="ORF">AS888_14980</name>
</gene>
<comment type="function">
    <text evidence="8">Probably functions as a manganese efflux pump.</text>
</comment>
<evidence type="ECO:0000256" key="4">
    <source>
        <dbReference type="ARBA" id="ARBA00022989"/>
    </source>
</evidence>
<evidence type="ECO:0000256" key="2">
    <source>
        <dbReference type="ARBA" id="ARBA00022475"/>
    </source>
</evidence>
<evidence type="ECO:0000256" key="6">
    <source>
        <dbReference type="ARBA" id="ARBA00023136"/>
    </source>
</evidence>
<comment type="subcellular location">
    <subcellularLocation>
        <location evidence="8">Cell membrane</location>
        <topology evidence="8">Multi-pass membrane protein</topology>
    </subcellularLocation>
</comment>
<keyword evidence="2 8" id="KW-1003">Cell membrane</keyword>
<name>A0A109MZY5_9BACI</name>
<dbReference type="InterPro" id="IPR003810">
    <property type="entry name" value="Mntp/YtaF"/>
</dbReference>
<accession>A0A109MZY5</accession>
<evidence type="ECO:0000256" key="7">
    <source>
        <dbReference type="ARBA" id="ARBA00023211"/>
    </source>
</evidence>
<feature type="transmembrane region" description="Helical" evidence="8">
    <location>
        <begin position="39"/>
        <end position="59"/>
    </location>
</feature>
<organism evidence="9 10">
    <name type="scientific">Peribacillus simplex</name>
    <dbReference type="NCBI Taxonomy" id="1478"/>
    <lineage>
        <taxon>Bacteria</taxon>
        <taxon>Bacillati</taxon>
        <taxon>Bacillota</taxon>
        <taxon>Bacilli</taxon>
        <taxon>Bacillales</taxon>
        <taxon>Bacillaceae</taxon>
        <taxon>Peribacillus</taxon>
    </lineage>
</organism>
<feature type="transmembrane region" description="Helical" evidence="8">
    <location>
        <begin position="165"/>
        <end position="186"/>
    </location>
</feature>
<dbReference type="HAMAP" id="MF_01521">
    <property type="entry name" value="MntP_pump"/>
    <property type="match status" value="1"/>
</dbReference>
<protein>
    <recommendedName>
        <fullName evidence="8">Putative manganese efflux pump MntP</fullName>
    </recommendedName>
</protein>
<evidence type="ECO:0000256" key="1">
    <source>
        <dbReference type="ARBA" id="ARBA00022448"/>
    </source>
</evidence>
<keyword evidence="3 8" id="KW-0812">Transmembrane</keyword>
<dbReference type="Pfam" id="PF02659">
    <property type="entry name" value="Mntp"/>
    <property type="match status" value="1"/>
</dbReference>
<feature type="transmembrane region" description="Helical" evidence="8">
    <location>
        <begin position="6"/>
        <end position="27"/>
    </location>
</feature>
<dbReference type="Proteomes" id="UP000064189">
    <property type="component" value="Unassembled WGS sequence"/>
</dbReference>
<sequence length="188" mass="19909">MNTFAGEIITLLLMAFALGMDAFSVGLGMGMFKLRLRQIFSIGLVVGIFHIWMPLLGMGAGRFISDKFGTFATYAGGLLLIILGIQMFIPGKKDESGSRENKMLAPVGKGLLIFALGVSLDSFSVGLTLGIYGAKTVVTILCFGIAATLLTWAGLLLGRKMQGLLGVYSEILGGSILCAFGLKLLFSL</sequence>
<dbReference type="PANTHER" id="PTHR35529:SF1">
    <property type="entry name" value="MANGANESE EFFLUX PUMP MNTP-RELATED"/>
    <property type="match status" value="1"/>
</dbReference>
<comment type="caution">
    <text evidence="9">The sequence shown here is derived from an EMBL/GenBank/DDBJ whole genome shotgun (WGS) entry which is preliminary data.</text>
</comment>
<dbReference type="EMBL" id="LNNH01000012">
    <property type="protein sequence ID" value="KWW20932.1"/>
    <property type="molecule type" value="Genomic_DNA"/>
</dbReference>
<evidence type="ECO:0000313" key="10">
    <source>
        <dbReference type="Proteomes" id="UP000064189"/>
    </source>
</evidence>
<dbReference type="PANTHER" id="PTHR35529">
    <property type="entry name" value="MANGANESE EFFLUX PUMP MNTP-RELATED"/>
    <property type="match status" value="1"/>
</dbReference>
<dbReference type="InterPro" id="IPR022929">
    <property type="entry name" value="Put_MntP"/>
</dbReference>
<keyword evidence="10" id="KW-1185">Reference proteome</keyword>
<keyword evidence="6 8" id="KW-0472">Membrane</keyword>
<proteinExistence type="inferred from homology"/>
<keyword evidence="1 8" id="KW-0813">Transport</keyword>
<keyword evidence="7 8" id="KW-0464">Manganese</keyword>
<feature type="transmembrane region" description="Helical" evidence="8">
    <location>
        <begin position="138"/>
        <end position="158"/>
    </location>
</feature>
<evidence type="ECO:0000256" key="5">
    <source>
        <dbReference type="ARBA" id="ARBA00023065"/>
    </source>
</evidence>
<evidence type="ECO:0000256" key="8">
    <source>
        <dbReference type="HAMAP-Rule" id="MF_01521"/>
    </source>
</evidence>
<feature type="transmembrane region" description="Helical" evidence="8">
    <location>
        <begin position="110"/>
        <end position="132"/>
    </location>
</feature>
<dbReference type="GO" id="GO:0005384">
    <property type="term" value="F:manganese ion transmembrane transporter activity"/>
    <property type="evidence" value="ECO:0007669"/>
    <property type="project" value="UniProtKB-UniRule"/>
</dbReference>
<keyword evidence="4 8" id="KW-1133">Transmembrane helix</keyword>
<keyword evidence="5 8" id="KW-0406">Ion transport</keyword>